<dbReference type="FunFam" id="3.40.50.720:FF:000084">
    <property type="entry name" value="Short-chain dehydrogenase reductase"/>
    <property type="match status" value="1"/>
</dbReference>
<reference evidence="5 6" key="1">
    <citation type="submission" date="2020-07" db="EMBL/GenBank/DDBJ databases">
        <title>Sequencing the genomes of 1000 actinobacteria strains.</title>
        <authorList>
            <person name="Klenk H.-P."/>
        </authorList>
    </citation>
    <scope>NUCLEOTIDE SEQUENCE [LARGE SCALE GENOMIC DNA]</scope>
    <source>
        <strain evidence="5 6">DSM 23737</strain>
    </source>
</reference>
<dbReference type="EMBL" id="JACGWU010000006">
    <property type="protein sequence ID" value="MBA8829612.1"/>
    <property type="molecule type" value="Genomic_DNA"/>
</dbReference>
<name>A0A7W3JUZ6_9MICO</name>
<dbReference type="InterPro" id="IPR036409">
    <property type="entry name" value="Aldolase_II/adducin_N_sf"/>
</dbReference>
<dbReference type="InterPro" id="IPR002347">
    <property type="entry name" value="SDR_fam"/>
</dbReference>
<accession>A0A7W3JUZ6</accession>
<evidence type="ECO:0000256" key="2">
    <source>
        <dbReference type="ARBA" id="ARBA00023002"/>
    </source>
</evidence>
<dbReference type="Gene3D" id="3.40.225.10">
    <property type="entry name" value="Class II aldolase/adducin N-terminal domain"/>
    <property type="match status" value="1"/>
</dbReference>
<dbReference type="InterPro" id="IPR036291">
    <property type="entry name" value="NAD(P)-bd_dom_sf"/>
</dbReference>
<dbReference type="Gene3D" id="3.40.50.720">
    <property type="entry name" value="NAD(P)-binding Rossmann-like Domain"/>
    <property type="match status" value="1"/>
</dbReference>
<keyword evidence="6" id="KW-1185">Reference proteome</keyword>
<evidence type="ECO:0000313" key="5">
    <source>
        <dbReference type="EMBL" id="MBA8829612.1"/>
    </source>
</evidence>
<dbReference type="PANTHER" id="PTHR24321">
    <property type="entry name" value="DEHYDROGENASES, SHORT CHAIN"/>
    <property type="match status" value="1"/>
</dbReference>
<comment type="caution">
    <text evidence="5">The sequence shown here is derived from an EMBL/GenBank/DDBJ whole genome shotgun (WGS) entry which is preliminary data.</text>
</comment>
<dbReference type="SUPFAM" id="SSF53639">
    <property type="entry name" value="AraD/HMP-PK domain-like"/>
    <property type="match status" value="1"/>
</dbReference>
<feature type="domain" description="Class II aldolase/adducin N-terminal" evidence="4">
    <location>
        <begin position="12"/>
        <end position="213"/>
    </location>
</feature>
<proteinExistence type="inferred from homology"/>
<dbReference type="PANTHER" id="PTHR24321:SF14">
    <property type="entry name" value="SHORT-CHAIN TYPE DEHYDROGENASE_REDUCTASE BLR2146-RELATED"/>
    <property type="match status" value="1"/>
</dbReference>
<dbReference type="SMART" id="SM01007">
    <property type="entry name" value="Aldolase_II"/>
    <property type="match status" value="1"/>
</dbReference>
<dbReference type="Proteomes" id="UP000524237">
    <property type="component" value="Unassembled WGS sequence"/>
</dbReference>
<dbReference type="Pfam" id="PF00596">
    <property type="entry name" value="Aldolase_II"/>
    <property type="match status" value="1"/>
</dbReference>
<dbReference type="AlphaFoldDB" id="A0A7W3JUZ6"/>
<dbReference type="SUPFAM" id="SSF51735">
    <property type="entry name" value="NAD(P)-binding Rossmann-fold domains"/>
    <property type="match status" value="1"/>
</dbReference>
<gene>
    <name evidence="5" type="ORF">FB555_001728</name>
</gene>
<dbReference type="InterPro" id="IPR001303">
    <property type="entry name" value="Aldolase_II/adducin_N"/>
</dbReference>
<comment type="similarity">
    <text evidence="1">Belongs to the short-chain dehydrogenases/reductases (SDR) family.</text>
</comment>
<dbReference type="NCBIfam" id="NF006196">
    <property type="entry name" value="PRK08324.2-4"/>
    <property type="match status" value="1"/>
</dbReference>
<keyword evidence="2" id="KW-0560">Oxidoreductase</keyword>
<dbReference type="GO" id="GO:0016491">
    <property type="term" value="F:oxidoreductase activity"/>
    <property type="evidence" value="ECO:0007669"/>
    <property type="project" value="UniProtKB-KW"/>
</dbReference>
<dbReference type="RefSeq" id="WP_220475926.1">
    <property type="nucleotide sequence ID" value="NZ_JACGWU010000006.1"/>
</dbReference>
<feature type="compositionally biased region" description="Polar residues" evidence="3">
    <location>
        <begin position="215"/>
        <end position="227"/>
    </location>
</feature>
<protein>
    <submittedName>
        <fullName evidence="5">Rhamnose utilization protein RhaD (Predicted bifunctional aldolase and dehydrogenase)/NAD(P)-dependent dehydrogenase (Short-subunit alcohol dehydrogenase family)</fullName>
    </submittedName>
</protein>
<evidence type="ECO:0000313" key="6">
    <source>
        <dbReference type="Proteomes" id="UP000524237"/>
    </source>
</evidence>
<feature type="region of interest" description="Disordered" evidence="3">
    <location>
        <begin position="215"/>
        <end position="235"/>
    </location>
</feature>
<organism evidence="5 6">
    <name type="scientific">Alpinimonas psychrophila</name>
    <dbReference type="NCBI Taxonomy" id="748908"/>
    <lineage>
        <taxon>Bacteria</taxon>
        <taxon>Bacillati</taxon>
        <taxon>Actinomycetota</taxon>
        <taxon>Actinomycetes</taxon>
        <taxon>Micrococcales</taxon>
        <taxon>Microbacteriaceae</taxon>
        <taxon>Alpinimonas</taxon>
    </lineage>
</organism>
<sequence>MPGGNPVDELDEIVHVSRILGADPALVLHGGGNTSIKGRVQDVTGESVEVLFVKGSGWDLASIERQGFAPLRRSRLAELLKVSALTDTQMMNELRQASLDSSAPDASVESLLHAMLPARVVLHSHADALVAVMNQPNGRSSVDELFGDRVIVVPYVMPGFDLARMVAELWPKLSTARTEGMVLMNHGLFTFGETAEEAYSRHIEFIEMATQRANFETSPATEQSAEGTQEAGDEEDGSVAFAKFRAQASHLAGHPLIVRQDTSLVARAFAAREDVSELSQQGPATPDHVIRTKRLPLIGRDLTAYAAQYGTYFTENSSRREQELKQLDQVPRVVLDPKWGLVTLGGSSGEVSIAADIYRHTIDIIEAAERQAGYQALPAGDIFDVEYWELEQAKLRRGGASKAFQGEVALVTGAASGIGRACAEALLNKGAAVIGLDLSDSVEATFDNPNWLGIQADVSDAAQLTAAIDHGVRRFGGIDIAVPAAGIFAKSAPISAREDNAWLRSFEVNATAVARLFGLLHPYLAMAPRGGRVVLIATKNVAAPGPGASAYSASKAAAAQLARVAALEWAPDGIRVNLVHPDAVFDTALWTPELVAQRAAKYGVTEQEYKRRNLLGLEIMSADVGKAVAELCSSTFRATTGANVPIDGGNERVI</sequence>
<evidence type="ECO:0000259" key="4">
    <source>
        <dbReference type="SMART" id="SM01007"/>
    </source>
</evidence>
<evidence type="ECO:0000256" key="3">
    <source>
        <dbReference type="SAM" id="MobiDB-lite"/>
    </source>
</evidence>
<dbReference type="Pfam" id="PF13561">
    <property type="entry name" value="adh_short_C2"/>
    <property type="match status" value="1"/>
</dbReference>
<dbReference type="PRINTS" id="PR00081">
    <property type="entry name" value="GDHRDH"/>
</dbReference>
<evidence type="ECO:0000256" key="1">
    <source>
        <dbReference type="ARBA" id="ARBA00006484"/>
    </source>
</evidence>